<evidence type="ECO:0000256" key="1">
    <source>
        <dbReference type="ARBA" id="ARBA00023157"/>
    </source>
</evidence>
<dbReference type="InterPro" id="IPR000742">
    <property type="entry name" value="EGF"/>
</dbReference>
<evidence type="ECO:0000259" key="3">
    <source>
        <dbReference type="PROSITE" id="PS50025"/>
    </source>
</evidence>
<dbReference type="PROSITE" id="PS50025">
    <property type="entry name" value="LAM_G_DOMAIN"/>
    <property type="match status" value="1"/>
</dbReference>
<feature type="domain" description="Laminin G" evidence="3">
    <location>
        <begin position="1"/>
        <end position="82"/>
    </location>
</feature>
<keyword evidence="5" id="KW-1185">Reference proteome</keyword>
<dbReference type="InterPro" id="IPR013320">
    <property type="entry name" value="ConA-like_dom_sf"/>
</dbReference>
<dbReference type="InterPro" id="IPR050372">
    <property type="entry name" value="Neurexin-related_CASP"/>
</dbReference>
<comment type="caution">
    <text evidence="4">The sequence shown here is derived from an EMBL/GenBank/DDBJ whole genome shotgun (WGS) entry which is preliminary data.</text>
</comment>
<protein>
    <recommendedName>
        <fullName evidence="3">Laminin G domain-containing protein</fullName>
    </recommendedName>
</protein>
<dbReference type="SUPFAM" id="SSF49899">
    <property type="entry name" value="Concanavalin A-like lectins/glucanases"/>
    <property type="match status" value="2"/>
</dbReference>
<dbReference type="Pfam" id="PF02210">
    <property type="entry name" value="Laminin_G_2"/>
    <property type="match status" value="2"/>
</dbReference>
<accession>A0AAN8FPK5</accession>
<evidence type="ECO:0000256" key="2">
    <source>
        <dbReference type="PROSITE-ProRule" id="PRU00122"/>
    </source>
</evidence>
<evidence type="ECO:0000313" key="5">
    <source>
        <dbReference type="Proteomes" id="UP001331761"/>
    </source>
</evidence>
<dbReference type="CDD" id="cd00110">
    <property type="entry name" value="LamG"/>
    <property type="match status" value="1"/>
</dbReference>
<dbReference type="GO" id="GO:0016020">
    <property type="term" value="C:membrane"/>
    <property type="evidence" value="ECO:0007669"/>
    <property type="project" value="UniProtKB-SubCell"/>
</dbReference>
<name>A0AAN8FPK5_TRICO</name>
<dbReference type="Proteomes" id="UP001331761">
    <property type="component" value="Unassembled WGS sequence"/>
</dbReference>
<reference evidence="4 5" key="1">
    <citation type="submission" date="2019-10" db="EMBL/GenBank/DDBJ databases">
        <title>Assembly and Annotation for the nematode Trichostrongylus colubriformis.</title>
        <authorList>
            <person name="Martin J."/>
        </authorList>
    </citation>
    <scope>NUCLEOTIDE SEQUENCE [LARGE SCALE GENOMIC DNA]</scope>
    <source>
        <strain evidence="4">G859</strain>
        <tissue evidence="4">Whole worm</tissue>
    </source>
</reference>
<comment type="caution">
    <text evidence="2">Lacks conserved residue(s) required for the propagation of feature annotation.</text>
</comment>
<gene>
    <name evidence="4" type="ORF">GCK32_012312</name>
</gene>
<dbReference type="PANTHER" id="PTHR15036:SF85">
    <property type="entry name" value="SP2353, ISOFORM A"/>
    <property type="match status" value="1"/>
</dbReference>
<sequence>MKVDRQSWVESQLVSIRGPLTDPGILYVGGYDGELPLHLARVSGFHGCMKKIRLNGRSIAFRPEHGQQIRECGTDPCAAAGCPRTCTSMNDDFVCLCEWPKHGKTCELETKRLLTMRFTGHSYLDLKKTDLMDQVTGDSLRMEINLKPSNATTDSTVPTKSQLTLSLNDATPITTMAPGESEELNVYKGLFIGGMPPDSQRLDGFHGCIEFVEIGSIVVDHPEEATTAVNIENCDL</sequence>
<dbReference type="AlphaFoldDB" id="A0AAN8FPK5"/>
<keyword evidence="1" id="KW-1015">Disulfide bond</keyword>
<dbReference type="InterPro" id="IPR001791">
    <property type="entry name" value="Laminin_G"/>
</dbReference>
<dbReference type="PROSITE" id="PS00022">
    <property type="entry name" value="EGF_1"/>
    <property type="match status" value="1"/>
</dbReference>
<dbReference type="EMBL" id="WIXE01009664">
    <property type="protein sequence ID" value="KAK5978237.1"/>
    <property type="molecule type" value="Genomic_DNA"/>
</dbReference>
<evidence type="ECO:0000313" key="4">
    <source>
        <dbReference type="EMBL" id="KAK5978237.1"/>
    </source>
</evidence>
<proteinExistence type="predicted"/>
<dbReference type="Gene3D" id="2.60.120.200">
    <property type="match status" value="2"/>
</dbReference>
<dbReference type="PANTHER" id="PTHR15036">
    <property type="entry name" value="PIKACHURIN-LIKE PROTEIN"/>
    <property type="match status" value="1"/>
</dbReference>
<organism evidence="4 5">
    <name type="scientific">Trichostrongylus colubriformis</name>
    <name type="common">Black scour worm</name>
    <dbReference type="NCBI Taxonomy" id="6319"/>
    <lineage>
        <taxon>Eukaryota</taxon>
        <taxon>Metazoa</taxon>
        <taxon>Ecdysozoa</taxon>
        <taxon>Nematoda</taxon>
        <taxon>Chromadorea</taxon>
        <taxon>Rhabditida</taxon>
        <taxon>Rhabditina</taxon>
        <taxon>Rhabditomorpha</taxon>
        <taxon>Strongyloidea</taxon>
        <taxon>Trichostrongylidae</taxon>
        <taxon>Trichostrongylus</taxon>
    </lineage>
</organism>